<reference evidence="1 2" key="1">
    <citation type="submission" date="2024-02" db="EMBL/GenBank/DDBJ databases">
        <title>High-quality chromosome-scale genome assembly of Pensacola bahiagrass (Paspalum notatum Flugge var. saurae).</title>
        <authorList>
            <person name="Vega J.M."/>
            <person name="Podio M."/>
            <person name="Orjuela J."/>
            <person name="Siena L.A."/>
            <person name="Pessino S.C."/>
            <person name="Combes M.C."/>
            <person name="Mariac C."/>
            <person name="Albertini E."/>
            <person name="Pupilli F."/>
            <person name="Ortiz J.P.A."/>
            <person name="Leblanc O."/>
        </authorList>
    </citation>
    <scope>NUCLEOTIDE SEQUENCE [LARGE SCALE GENOMIC DNA]</scope>
    <source>
        <strain evidence="1">R1</strain>
        <tissue evidence="1">Leaf</tissue>
    </source>
</reference>
<dbReference type="Proteomes" id="UP001341281">
    <property type="component" value="Chromosome 03"/>
</dbReference>
<protein>
    <submittedName>
        <fullName evidence="1">Uncharacterized protein</fullName>
    </submittedName>
</protein>
<evidence type="ECO:0000313" key="2">
    <source>
        <dbReference type="Proteomes" id="UP001341281"/>
    </source>
</evidence>
<dbReference type="EMBL" id="CP144747">
    <property type="protein sequence ID" value="WVZ62892.1"/>
    <property type="molecule type" value="Genomic_DNA"/>
</dbReference>
<dbReference type="AlphaFoldDB" id="A0AAQ3WIJ5"/>
<evidence type="ECO:0000313" key="1">
    <source>
        <dbReference type="EMBL" id="WVZ62892.1"/>
    </source>
</evidence>
<accession>A0AAQ3WIJ5</accession>
<name>A0AAQ3WIJ5_PASNO</name>
<proteinExistence type="predicted"/>
<sequence length="76" mass="8140">MLDSALLSACQPHPQQSTASVCTAARIVGFKTWIRTGEQIGQDRGCGTQSIEKAVDLDAWMSLGLQVVRLSLSYGS</sequence>
<gene>
    <name evidence="1" type="ORF">U9M48_012584</name>
</gene>
<keyword evidence="2" id="KW-1185">Reference proteome</keyword>
<organism evidence="1 2">
    <name type="scientific">Paspalum notatum var. saurae</name>
    <dbReference type="NCBI Taxonomy" id="547442"/>
    <lineage>
        <taxon>Eukaryota</taxon>
        <taxon>Viridiplantae</taxon>
        <taxon>Streptophyta</taxon>
        <taxon>Embryophyta</taxon>
        <taxon>Tracheophyta</taxon>
        <taxon>Spermatophyta</taxon>
        <taxon>Magnoliopsida</taxon>
        <taxon>Liliopsida</taxon>
        <taxon>Poales</taxon>
        <taxon>Poaceae</taxon>
        <taxon>PACMAD clade</taxon>
        <taxon>Panicoideae</taxon>
        <taxon>Andropogonodae</taxon>
        <taxon>Paspaleae</taxon>
        <taxon>Paspalinae</taxon>
        <taxon>Paspalum</taxon>
    </lineage>
</organism>